<evidence type="ECO:0000256" key="1">
    <source>
        <dbReference type="ARBA" id="ARBA00005417"/>
    </source>
</evidence>
<evidence type="ECO:0000256" key="5">
    <source>
        <dbReference type="ARBA" id="ARBA00022970"/>
    </source>
</evidence>
<keyword evidence="11" id="KW-1185">Reference proteome</keyword>
<dbReference type="EMBL" id="JBHSXN010000002">
    <property type="protein sequence ID" value="MFC6953377.1"/>
    <property type="molecule type" value="Genomic_DNA"/>
</dbReference>
<feature type="domain" description="ABC transporter" evidence="9">
    <location>
        <begin position="44"/>
        <end position="291"/>
    </location>
</feature>
<dbReference type="Gene3D" id="3.40.50.300">
    <property type="entry name" value="P-loop containing nucleotide triphosphate hydrolases"/>
    <property type="match status" value="1"/>
</dbReference>
<organism evidence="10 11">
    <name type="scientific">Halorubellus litoreus</name>
    <dbReference type="NCBI Taxonomy" id="755308"/>
    <lineage>
        <taxon>Archaea</taxon>
        <taxon>Methanobacteriati</taxon>
        <taxon>Methanobacteriota</taxon>
        <taxon>Stenosarchaea group</taxon>
        <taxon>Halobacteria</taxon>
        <taxon>Halobacteriales</taxon>
        <taxon>Halorubellaceae</taxon>
        <taxon>Halorubellus</taxon>
    </lineage>
</organism>
<dbReference type="AlphaFoldDB" id="A0ABD5VDA4"/>
<evidence type="ECO:0000256" key="6">
    <source>
        <dbReference type="ARBA" id="ARBA00056071"/>
    </source>
</evidence>
<gene>
    <name evidence="10" type="ORF">ACFQGB_10930</name>
</gene>
<dbReference type="Pfam" id="PF12399">
    <property type="entry name" value="BCA_ABC_TP_C"/>
    <property type="match status" value="1"/>
</dbReference>
<sequence length="293" mass="32325">MSDAEPSDATDSEAESGGVTVPDADADVELDAVSESADMVDVPLKVRDLRKTFGGITAVDGAGFEIEKGSMTGLIGPNGAGKSTTFNCITGTYTPDSGVVEFNGEDITGLEPYEVAERGLVRTFQIARELSEMTVLENMMVAPMHQRGEALWRSVFARNDVNKQEEEILERAWETLEFFDIEHLANEYAGNLSGGQRKLLEMARALLTDPDMLLLDEPFAGVNPTLEERLLEHIHELRNQGYTFLIVEHDMDLIMQNCEKVIVMHQGRILTEGTPEDVRNNEDVIEAYLGGEV</sequence>
<proteinExistence type="inferred from homology"/>
<dbReference type="PANTHER" id="PTHR45772">
    <property type="entry name" value="CONSERVED COMPONENT OF ABC TRANSPORTER FOR NATURAL AMINO ACIDS-RELATED"/>
    <property type="match status" value="1"/>
</dbReference>
<comment type="caution">
    <text evidence="10">The sequence shown here is derived from an EMBL/GenBank/DDBJ whole genome shotgun (WGS) entry which is preliminary data.</text>
</comment>
<dbReference type="InterPro" id="IPR032823">
    <property type="entry name" value="BCA_ABC_TP_C"/>
</dbReference>
<dbReference type="InterPro" id="IPR003439">
    <property type="entry name" value="ABC_transporter-like_ATP-bd"/>
</dbReference>
<dbReference type="InterPro" id="IPR027417">
    <property type="entry name" value="P-loop_NTPase"/>
</dbReference>
<reference evidence="10 11" key="1">
    <citation type="journal article" date="2019" name="Int. J. Syst. Evol. Microbiol.">
        <title>The Global Catalogue of Microorganisms (GCM) 10K type strain sequencing project: providing services to taxonomists for standard genome sequencing and annotation.</title>
        <authorList>
            <consortium name="The Broad Institute Genomics Platform"/>
            <consortium name="The Broad Institute Genome Sequencing Center for Infectious Disease"/>
            <person name="Wu L."/>
            <person name="Ma J."/>
        </authorList>
    </citation>
    <scope>NUCLEOTIDE SEQUENCE [LARGE SCALE GENOMIC DNA]</scope>
    <source>
        <strain evidence="10 11">GX26</strain>
    </source>
</reference>
<evidence type="ECO:0000256" key="4">
    <source>
        <dbReference type="ARBA" id="ARBA00022840"/>
    </source>
</evidence>
<dbReference type="InterPro" id="IPR017871">
    <property type="entry name" value="ABC_transporter-like_CS"/>
</dbReference>
<dbReference type="SMART" id="SM00382">
    <property type="entry name" value="AAA"/>
    <property type="match status" value="1"/>
</dbReference>
<dbReference type="Proteomes" id="UP001596395">
    <property type="component" value="Unassembled WGS sequence"/>
</dbReference>
<dbReference type="GO" id="GO:0005524">
    <property type="term" value="F:ATP binding"/>
    <property type="evidence" value="ECO:0007669"/>
    <property type="project" value="UniProtKB-KW"/>
</dbReference>
<dbReference type="FunFam" id="3.40.50.300:FF:000421">
    <property type="entry name" value="Branched-chain amino acid ABC transporter ATP-binding protein"/>
    <property type="match status" value="1"/>
</dbReference>
<dbReference type="PROSITE" id="PS00211">
    <property type="entry name" value="ABC_TRANSPORTER_1"/>
    <property type="match status" value="1"/>
</dbReference>
<accession>A0ABD5VDA4</accession>
<name>A0ABD5VDA4_9EURY</name>
<keyword evidence="5" id="KW-0029">Amino-acid transport</keyword>
<evidence type="ECO:0000313" key="10">
    <source>
        <dbReference type="EMBL" id="MFC6953377.1"/>
    </source>
</evidence>
<comment type="similarity">
    <text evidence="1">Belongs to the ABC transporter superfamily.</text>
</comment>
<dbReference type="PROSITE" id="PS50893">
    <property type="entry name" value="ABC_TRANSPORTER_2"/>
    <property type="match status" value="1"/>
</dbReference>
<keyword evidence="4 10" id="KW-0067">ATP-binding</keyword>
<dbReference type="InterPro" id="IPR003593">
    <property type="entry name" value="AAA+_ATPase"/>
</dbReference>
<evidence type="ECO:0000256" key="3">
    <source>
        <dbReference type="ARBA" id="ARBA00022741"/>
    </source>
</evidence>
<evidence type="ECO:0000256" key="8">
    <source>
        <dbReference type="SAM" id="MobiDB-lite"/>
    </source>
</evidence>
<evidence type="ECO:0000259" key="9">
    <source>
        <dbReference type="PROSITE" id="PS50893"/>
    </source>
</evidence>
<feature type="region of interest" description="Disordered" evidence="8">
    <location>
        <begin position="1"/>
        <end position="23"/>
    </location>
</feature>
<dbReference type="GO" id="GO:0006865">
    <property type="term" value="P:amino acid transport"/>
    <property type="evidence" value="ECO:0007669"/>
    <property type="project" value="UniProtKB-KW"/>
</dbReference>
<evidence type="ECO:0000256" key="7">
    <source>
        <dbReference type="ARBA" id="ARBA00072811"/>
    </source>
</evidence>
<dbReference type="Pfam" id="PF00005">
    <property type="entry name" value="ABC_tran"/>
    <property type="match status" value="1"/>
</dbReference>
<keyword evidence="2" id="KW-0813">Transport</keyword>
<dbReference type="PANTHER" id="PTHR45772:SF9">
    <property type="entry name" value="CONSERVED COMPONENT OF ABC TRANSPORTER FOR NATURAL AMINO ACIDS"/>
    <property type="match status" value="1"/>
</dbReference>
<dbReference type="RefSeq" id="WP_379762248.1">
    <property type="nucleotide sequence ID" value="NZ_JAZAQL010000002.1"/>
</dbReference>
<comment type="function">
    <text evidence="6">Probable component of a branched-chain amino-acid transport system.</text>
</comment>
<dbReference type="SUPFAM" id="SSF52540">
    <property type="entry name" value="P-loop containing nucleoside triphosphate hydrolases"/>
    <property type="match status" value="1"/>
</dbReference>
<protein>
    <recommendedName>
        <fullName evidence="7">Probable branched-chain amino acid transport ATP-binding protein LivG</fullName>
    </recommendedName>
</protein>
<keyword evidence="3" id="KW-0547">Nucleotide-binding</keyword>
<dbReference type="InterPro" id="IPR051120">
    <property type="entry name" value="ABC_AA/LPS_Transport"/>
</dbReference>
<evidence type="ECO:0000313" key="11">
    <source>
        <dbReference type="Proteomes" id="UP001596395"/>
    </source>
</evidence>
<feature type="compositionally biased region" description="Acidic residues" evidence="8">
    <location>
        <begin position="1"/>
        <end position="14"/>
    </location>
</feature>
<dbReference type="CDD" id="cd03219">
    <property type="entry name" value="ABC_Mj1267_LivG_branched"/>
    <property type="match status" value="1"/>
</dbReference>
<evidence type="ECO:0000256" key="2">
    <source>
        <dbReference type="ARBA" id="ARBA00022448"/>
    </source>
</evidence>